<evidence type="ECO:0000313" key="2">
    <source>
        <dbReference type="Proteomes" id="UP000664761"/>
    </source>
</evidence>
<organism evidence="1 2">
    <name type="scientific">Sneathiella sedimenti</name>
    <dbReference type="NCBI Taxonomy" id="2816034"/>
    <lineage>
        <taxon>Bacteria</taxon>
        <taxon>Pseudomonadati</taxon>
        <taxon>Pseudomonadota</taxon>
        <taxon>Alphaproteobacteria</taxon>
        <taxon>Sneathiellales</taxon>
        <taxon>Sneathiellaceae</taxon>
        <taxon>Sneathiella</taxon>
    </lineage>
</organism>
<dbReference type="RefSeq" id="WP_207044548.1">
    <property type="nucleotide sequence ID" value="NZ_JAFLNC010000002.1"/>
</dbReference>
<dbReference type="InterPro" id="IPR052891">
    <property type="entry name" value="DNA-3mA_glycosylase"/>
</dbReference>
<comment type="caution">
    <text evidence="1">The sequence shown here is derived from an EMBL/GenBank/DDBJ whole genome shotgun (WGS) entry which is preliminary data.</text>
</comment>
<dbReference type="InterPro" id="IPR011257">
    <property type="entry name" value="DNA_glycosylase"/>
</dbReference>
<evidence type="ECO:0000313" key="1">
    <source>
        <dbReference type="EMBL" id="MBO0333778.1"/>
    </source>
</evidence>
<dbReference type="Proteomes" id="UP000664761">
    <property type="component" value="Unassembled WGS sequence"/>
</dbReference>
<sequence>MISYEDIRAKAEENAGGAAELAARMPELKTDAEIRKTPAAEYFSAMSFRIFSTGLNQTMVRNKWPAFEEAFHGFEPAKVAFMSEDDIAALMENTAIIRHLGKIRATHHNALALVELEKEHGSIGNYLADWPLGNIAGLYEDIKIRFKQLGGNSGPYFVRMMGKDGYIMTPDVVTALNRLGVGSGKLTSKKDRTAVQEAFNRWHEESGAPYAHISRTLAIWTG</sequence>
<dbReference type="PANTHER" id="PTHR30037:SF3">
    <property type="entry name" value="BLR0857 PROTEIN"/>
    <property type="match status" value="1"/>
</dbReference>
<gene>
    <name evidence="1" type="ORF">J0X12_09140</name>
</gene>
<dbReference type="SUPFAM" id="SSF48150">
    <property type="entry name" value="DNA-glycosylase"/>
    <property type="match status" value="1"/>
</dbReference>
<accession>A0ABS3F5N5</accession>
<dbReference type="PANTHER" id="PTHR30037">
    <property type="entry name" value="DNA-3-METHYLADENINE GLYCOSYLASE 1"/>
    <property type="match status" value="1"/>
</dbReference>
<dbReference type="EMBL" id="JAFLNC010000002">
    <property type="protein sequence ID" value="MBO0333778.1"/>
    <property type="molecule type" value="Genomic_DNA"/>
</dbReference>
<dbReference type="Pfam" id="PF03352">
    <property type="entry name" value="Adenine_glyco"/>
    <property type="match status" value="1"/>
</dbReference>
<name>A0ABS3F5N5_9PROT</name>
<proteinExistence type="predicted"/>
<dbReference type="Gene3D" id="1.10.340.30">
    <property type="entry name" value="Hypothetical protein, domain 2"/>
    <property type="match status" value="1"/>
</dbReference>
<keyword evidence="2" id="KW-1185">Reference proteome</keyword>
<dbReference type="InterPro" id="IPR005019">
    <property type="entry name" value="Adenine_glyco"/>
</dbReference>
<protein>
    <submittedName>
        <fullName evidence="1">DNA-3-methyladenine glycosylase I</fullName>
    </submittedName>
</protein>
<reference evidence="1 2" key="1">
    <citation type="submission" date="2021-03" db="EMBL/GenBank/DDBJ databases">
        <title>Sneathiella sp. CAU 1612 isolated from Kang Won-do.</title>
        <authorList>
            <person name="Kim W."/>
        </authorList>
    </citation>
    <scope>NUCLEOTIDE SEQUENCE [LARGE SCALE GENOMIC DNA]</scope>
    <source>
        <strain evidence="1 2">CAU 1612</strain>
    </source>
</reference>